<dbReference type="InterPro" id="IPR023780">
    <property type="entry name" value="Chromo_domain"/>
</dbReference>
<dbReference type="PANTHER" id="PTHR10629">
    <property type="entry name" value="CYTOSINE-SPECIFIC METHYLTRANSFERASE"/>
    <property type="match status" value="1"/>
</dbReference>
<comment type="subcellular location">
    <subcellularLocation>
        <location evidence="1">Nucleus</location>
    </subcellularLocation>
</comment>
<comment type="catalytic activity">
    <reaction evidence="8">
        <text>a 2'-deoxycytidine in DNA + S-adenosyl-L-methionine = a 5-methyl-2'-deoxycytidine in DNA + S-adenosyl-L-homocysteine + H(+)</text>
        <dbReference type="Rhea" id="RHEA:13681"/>
        <dbReference type="Rhea" id="RHEA-COMP:11369"/>
        <dbReference type="Rhea" id="RHEA-COMP:11370"/>
        <dbReference type="ChEBI" id="CHEBI:15378"/>
        <dbReference type="ChEBI" id="CHEBI:57856"/>
        <dbReference type="ChEBI" id="CHEBI:59789"/>
        <dbReference type="ChEBI" id="CHEBI:85452"/>
        <dbReference type="ChEBI" id="CHEBI:85454"/>
        <dbReference type="EC" id="2.1.1.37"/>
    </reaction>
</comment>
<dbReference type="Pfam" id="PF01426">
    <property type="entry name" value="BAH"/>
    <property type="match status" value="1"/>
</dbReference>
<dbReference type="PROSITE" id="PS51038">
    <property type="entry name" value="BAH"/>
    <property type="match status" value="1"/>
</dbReference>
<dbReference type="Pfam" id="PF00145">
    <property type="entry name" value="DNA_methylase"/>
    <property type="match status" value="1"/>
</dbReference>
<dbReference type="GO" id="GO:0044027">
    <property type="term" value="P:negative regulation of gene expression via chromosomal CpG island methylation"/>
    <property type="evidence" value="ECO:0007669"/>
    <property type="project" value="TreeGrafter"/>
</dbReference>
<evidence type="ECO:0000256" key="8">
    <source>
        <dbReference type="ARBA" id="ARBA00047422"/>
    </source>
</evidence>
<evidence type="ECO:0000256" key="4">
    <source>
        <dbReference type="ARBA" id="ARBA00022679"/>
    </source>
</evidence>
<dbReference type="InterPro" id="IPR050390">
    <property type="entry name" value="C5-Methyltransferase"/>
</dbReference>
<dbReference type="Proteomes" id="UP000323000">
    <property type="component" value="Chromosome 9"/>
</dbReference>
<protein>
    <recommendedName>
        <fullName evidence="2">DNA (cytosine-5-)-methyltransferase</fullName>
        <ecNumber evidence="2">2.1.1.37</ecNumber>
    </recommendedName>
</protein>
<dbReference type="GO" id="GO:0032259">
    <property type="term" value="P:methylation"/>
    <property type="evidence" value="ECO:0007669"/>
    <property type="project" value="UniProtKB-KW"/>
</dbReference>
<dbReference type="InterPro" id="IPR001525">
    <property type="entry name" value="C5_MeTfrase"/>
</dbReference>
<evidence type="ECO:0000256" key="6">
    <source>
        <dbReference type="ARBA" id="ARBA00023125"/>
    </source>
</evidence>
<dbReference type="AlphaFoldDB" id="A0A5C7HEF4"/>
<evidence type="ECO:0000256" key="2">
    <source>
        <dbReference type="ARBA" id="ARBA00011975"/>
    </source>
</evidence>
<feature type="compositionally biased region" description="Polar residues" evidence="10">
    <location>
        <begin position="9"/>
        <end position="20"/>
    </location>
</feature>
<keyword evidence="3 9" id="KW-0489">Methyltransferase</keyword>
<evidence type="ECO:0000256" key="10">
    <source>
        <dbReference type="SAM" id="MobiDB-lite"/>
    </source>
</evidence>
<feature type="active site" evidence="9">
    <location>
        <position position="466"/>
    </location>
</feature>
<dbReference type="PRINTS" id="PR00105">
    <property type="entry name" value="C5METTRFRASE"/>
</dbReference>
<dbReference type="InterPro" id="IPR000953">
    <property type="entry name" value="Chromo/chromo_shadow_dom"/>
</dbReference>
<evidence type="ECO:0000256" key="9">
    <source>
        <dbReference type="PROSITE-ProRule" id="PRU01016"/>
    </source>
</evidence>
<reference evidence="14" key="1">
    <citation type="journal article" date="2019" name="Gigascience">
        <title>De novo genome assembly of the endangered Acer yangbiense, a plant species with extremely small populations endemic to Yunnan Province, China.</title>
        <authorList>
            <person name="Yang J."/>
            <person name="Wariss H.M."/>
            <person name="Tao L."/>
            <person name="Zhang R."/>
            <person name="Yun Q."/>
            <person name="Hollingsworth P."/>
            <person name="Dao Z."/>
            <person name="Luo G."/>
            <person name="Guo H."/>
            <person name="Ma Y."/>
            <person name="Sun W."/>
        </authorList>
    </citation>
    <scope>NUCLEOTIDE SEQUENCE [LARGE SCALE GENOMIC DNA]</scope>
    <source>
        <strain evidence="14">cv. Malutang</strain>
    </source>
</reference>
<dbReference type="EMBL" id="VAHF01000009">
    <property type="protein sequence ID" value="TXG55158.1"/>
    <property type="molecule type" value="Genomic_DNA"/>
</dbReference>
<dbReference type="Pfam" id="PF00385">
    <property type="entry name" value="Chromo"/>
    <property type="match status" value="1"/>
</dbReference>
<evidence type="ECO:0000256" key="3">
    <source>
        <dbReference type="ARBA" id="ARBA00022603"/>
    </source>
</evidence>
<dbReference type="InterPro" id="IPR016197">
    <property type="entry name" value="Chromo-like_dom_sf"/>
</dbReference>
<feature type="compositionally biased region" description="Low complexity" evidence="10">
    <location>
        <begin position="74"/>
        <end position="83"/>
    </location>
</feature>
<keyword evidence="5 9" id="KW-0949">S-adenosyl-L-methionine</keyword>
<dbReference type="SUPFAM" id="SSF54160">
    <property type="entry name" value="Chromo domain-like"/>
    <property type="match status" value="1"/>
</dbReference>
<keyword evidence="6" id="KW-0238">DNA-binding</keyword>
<dbReference type="InterPro" id="IPR023779">
    <property type="entry name" value="Chromodomain_CS"/>
</dbReference>
<evidence type="ECO:0000259" key="11">
    <source>
        <dbReference type="PROSITE" id="PS50013"/>
    </source>
</evidence>
<dbReference type="PROSITE" id="PS51679">
    <property type="entry name" value="SAM_MT_C5"/>
    <property type="match status" value="1"/>
</dbReference>
<feature type="compositionally biased region" description="Acidic residues" evidence="10">
    <location>
        <begin position="351"/>
        <end position="379"/>
    </location>
</feature>
<dbReference type="PANTHER" id="PTHR10629:SF42">
    <property type="entry name" value="DNA (CYTOSINE-5)-METHYLTRANSFERASE CMT1-RELATED"/>
    <property type="match status" value="1"/>
</dbReference>
<evidence type="ECO:0000256" key="1">
    <source>
        <dbReference type="ARBA" id="ARBA00004123"/>
    </source>
</evidence>
<keyword evidence="4 9" id="KW-0808">Transferase</keyword>
<dbReference type="CDD" id="cd04716">
    <property type="entry name" value="BAH_plantDCM_I"/>
    <property type="match status" value="1"/>
</dbReference>
<dbReference type="PROSITE" id="PS00094">
    <property type="entry name" value="C5_MTASE_1"/>
    <property type="match status" value="1"/>
</dbReference>
<dbReference type="GO" id="GO:0005634">
    <property type="term" value="C:nucleus"/>
    <property type="evidence" value="ECO:0007669"/>
    <property type="project" value="UniProtKB-SubCell"/>
</dbReference>
<feature type="domain" description="BAH" evidence="12">
    <location>
        <begin position="115"/>
        <end position="234"/>
    </location>
</feature>
<dbReference type="GO" id="GO:0003682">
    <property type="term" value="F:chromatin binding"/>
    <property type="evidence" value="ECO:0007669"/>
    <property type="project" value="InterPro"/>
</dbReference>
<feature type="domain" description="Chromo" evidence="11">
    <location>
        <begin position="388"/>
        <end position="441"/>
    </location>
</feature>
<accession>A0A5C7HEF4</accession>
<evidence type="ECO:0000313" key="13">
    <source>
        <dbReference type="EMBL" id="TXG55158.1"/>
    </source>
</evidence>
<comment type="caution">
    <text evidence="13">The sequence shown here is derived from an EMBL/GenBank/DDBJ whole genome shotgun (WGS) entry which is preliminary data.</text>
</comment>
<dbReference type="InterPro" id="IPR029063">
    <property type="entry name" value="SAM-dependent_MTases_sf"/>
</dbReference>
<keyword evidence="7" id="KW-0539">Nucleus</keyword>
<sequence>MGRPRKRMTPNQSDLNPIDSSKSKRAKEAEPEPEPEEELLNQQKRRTQKNIPDSELSLVGPPVPASEALKRWPSRYSNSSKVSSSKKKGTYRGSKEEGEVLQAKCHYTMAMVDGCVYNLGDSAYVKADEGDLDYIARIVELFESTDGEPYFSAQWFYRAKDTVIKDHEDLIDKKRVFLSDIRDDNPLNCIVSKIKIAKVGANIDLEAKEKKIPPCDLYYDMKYSLPYLTFSNIINETNGGDNDTSSTISSESDSNNVPVVPEMRLLDLYSGCGAMSTGLCIGASLSGVKLVTGWAVDINPHACKSLKKNHPGTQVRNEAAEDFLSLLKEWPILCKKYAQGKELDQSPDLVTEVEEEEEGEEGEEKGEEKGEEGENDNNEDSSVSDGEFEVEKLLAICYGDPNKVKKSGVYFKVRWMGYGPKYDTWEPIDGLSDCQEKVKEFVTKGYRSNILPFPGDVDVICGGPPCQGISGFNRFRNPEAPLEDVKNRQLVVYMNIIDYLKPKYVLMENVVDILKFAGGFLGRYAIGRLVSMNYQARLGMMAAGSYGLPQFRMRVFLWGAQPSKASRHFDIGKGGVPNEFEEITVAYAKNQPCELEKALSLGDAISDLPQVNNDAKEDERTYGTTARTEFQKFIRLKRNNVVSLATAQIASRPGLLYDHRPLELNADDFERVCHIPKKKGANFRDLAGVLVGDDNKVKWDPSVERVLLKSGKPLVPDYAMTFVRGTSPKYIQVGNAVAVPVGIALGYTFGLACQGLSGDQPLTKLPFKFPNCLSQSSSALVVDIDDSD</sequence>
<dbReference type="GO" id="GO:0003677">
    <property type="term" value="F:DNA binding"/>
    <property type="evidence" value="ECO:0007669"/>
    <property type="project" value="UniProtKB-KW"/>
</dbReference>
<keyword evidence="14" id="KW-1185">Reference proteome</keyword>
<gene>
    <name evidence="13" type="ORF">EZV62_020414</name>
</gene>
<dbReference type="OrthoDB" id="5376140at2759"/>
<dbReference type="PROSITE" id="PS00598">
    <property type="entry name" value="CHROMO_1"/>
    <property type="match status" value="1"/>
</dbReference>
<dbReference type="SMART" id="SM00298">
    <property type="entry name" value="CHROMO"/>
    <property type="match status" value="1"/>
</dbReference>
<dbReference type="Gene3D" id="3.40.50.150">
    <property type="entry name" value="Vaccinia Virus protein VP39"/>
    <property type="match status" value="2"/>
</dbReference>
<feature type="region of interest" description="Disordered" evidence="10">
    <location>
        <begin position="1"/>
        <end position="95"/>
    </location>
</feature>
<dbReference type="PROSITE" id="PS50013">
    <property type="entry name" value="CHROMO_2"/>
    <property type="match status" value="1"/>
</dbReference>
<evidence type="ECO:0000256" key="7">
    <source>
        <dbReference type="ARBA" id="ARBA00023242"/>
    </source>
</evidence>
<dbReference type="CDD" id="cd18635">
    <property type="entry name" value="CD_CMT3_like"/>
    <property type="match status" value="1"/>
</dbReference>
<dbReference type="InterPro" id="IPR001025">
    <property type="entry name" value="BAH_dom"/>
</dbReference>
<proteinExistence type="inferred from homology"/>
<dbReference type="Gene3D" id="2.30.30.490">
    <property type="match status" value="1"/>
</dbReference>
<evidence type="ECO:0000256" key="5">
    <source>
        <dbReference type="ARBA" id="ARBA00022691"/>
    </source>
</evidence>
<dbReference type="InterPro" id="IPR018117">
    <property type="entry name" value="C5_DNA_meth_AS"/>
</dbReference>
<dbReference type="SUPFAM" id="SSF53335">
    <property type="entry name" value="S-adenosyl-L-methionine-dependent methyltransferases"/>
    <property type="match status" value="1"/>
</dbReference>
<feature type="region of interest" description="Disordered" evidence="10">
    <location>
        <begin position="345"/>
        <end position="384"/>
    </location>
</feature>
<dbReference type="EC" id="2.1.1.37" evidence="2"/>
<evidence type="ECO:0000259" key="12">
    <source>
        <dbReference type="PROSITE" id="PS51038"/>
    </source>
</evidence>
<dbReference type="GO" id="GO:0003886">
    <property type="term" value="F:DNA (cytosine-5-)-methyltransferase activity"/>
    <property type="evidence" value="ECO:0007669"/>
    <property type="project" value="UniProtKB-EC"/>
</dbReference>
<name>A0A5C7HEF4_9ROSI</name>
<evidence type="ECO:0000313" key="14">
    <source>
        <dbReference type="Proteomes" id="UP000323000"/>
    </source>
</evidence>
<comment type="similarity">
    <text evidence="9">Belongs to the class I-like SAM-binding methyltransferase superfamily. C5-methyltransferase family.</text>
</comment>
<organism evidence="13 14">
    <name type="scientific">Acer yangbiense</name>
    <dbReference type="NCBI Taxonomy" id="1000413"/>
    <lineage>
        <taxon>Eukaryota</taxon>
        <taxon>Viridiplantae</taxon>
        <taxon>Streptophyta</taxon>
        <taxon>Embryophyta</taxon>
        <taxon>Tracheophyta</taxon>
        <taxon>Spermatophyta</taxon>
        <taxon>Magnoliopsida</taxon>
        <taxon>eudicotyledons</taxon>
        <taxon>Gunneridae</taxon>
        <taxon>Pentapetalae</taxon>
        <taxon>rosids</taxon>
        <taxon>malvids</taxon>
        <taxon>Sapindales</taxon>
        <taxon>Sapindaceae</taxon>
        <taxon>Hippocastanoideae</taxon>
        <taxon>Acereae</taxon>
        <taxon>Acer</taxon>
    </lineage>
</organism>
<dbReference type="SMART" id="SM00439">
    <property type="entry name" value="BAH"/>
    <property type="match status" value="1"/>
</dbReference>
<dbReference type="FunFam" id="2.30.30.490:FF:000011">
    <property type="entry name" value="DNA (cytosine-5)-methyltransferase 1"/>
    <property type="match status" value="1"/>
</dbReference>
<dbReference type="InterPro" id="IPR043151">
    <property type="entry name" value="BAH_sf"/>
</dbReference>